<name>A0A7I8L5W2_SPIIN</name>
<dbReference type="EMBL" id="LR746274">
    <property type="protein sequence ID" value="CAA7405411.1"/>
    <property type="molecule type" value="Genomic_DNA"/>
</dbReference>
<protein>
    <submittedName>
        <fullName evidence="2">Uncharacterized protein</fullName>
    </submittedName>
</protein>
<evidence type="ECO:0000313" key="2">
    <source>
        <dbReference type="EMBL" id="CAA7405411.1"/>
    </source>
</evidence>
<sequence length="75" mass="8602">MACSSSLPWRHLQHTIDGPTHPFPPPSGGERTNNDRGSPPLYEATILSPRCNIIFCNYSDFFSMNTIFYEFYTKK</sequence>
<dbReference type="AlphaFoldDB" id="A0A7I8L5W2"/>
<accession>A0A7I8L5W2</accession>
<keyword evidence="3" id="KW-1185">Reference proteome</keyword>
<feature type="region of interest" description="Disordered" evidence="1">
    <location>
        <begin position="1"/>
        <end position="39"/>
    </location>
</feature>
<evidence type="ECO:0000313" key="3">
    <source>
        <dbReference type="Proteomes" id="UP000663760"/>
    </source>
</evidence>
<evidence type="ECO:0000256" key="1">
    <source>
        <dbReference type="SAM" id="MobiDB-lite"/>
    </source>
</evidence>
<dbReference type="Proteomes" id="UP000663760">
    <property type="component" value="Chromosome 11"/>
</dbReference>
<reference evidence="2" key="1">
    <citation type="submission" date="2020-02" db="EMBL/GenBank/DDBJ databases">
        <authorList>
            <person name="Scholz U."/>
            <person name="Mascher M."/>
            <person name="Fiebig A."/>
        </authorList>
    </citation>
    <scope>NUCLEOTIDE SEQUENCE</scope>
</reference>
<gene>
    <name evidence="2" type="ORF">SI8410_11016089</name>
</gene>
<proteinExistence type="predicted"/>
<organism evidence="2 3">
    <name type="scientific">Spirodela intermedia</name>
    <name type="common">Intermediate duckweed</name>
    <dbReference type="NCBI Taxonomy" id="51605"/>
    <lineage>
        <taxon>Eukaryota</taxon>
        <taxon>Viridiplantae</taxon>
        <taxon>Streptophyta</taxon>
        <taxon>Embryophyta</taxon>
        <taxon>Tracheophyta</taxon>
        <taxon>Spermatophyta</taxon>
        <taxon>Magnoliopsida</taxon>
        <taxon>Liliopsida</taxon>
        <taxon>Araceae</taxon>
        <taxon>Lemnoideae</taxon>
        <taxon>Spirodela</taxon>
    </lineage>
</organism>